<evidence type="ECO:0000256" key="5">
    <source>
        <dbReference type="ARBA" id="ARBA00022737"/>
    </source>
</evidence>
<proteinExistence type="predicted"/>
<dbReference type="GO" id="GO:0005509">
    <property type="term" value="F:calcium ion binding"/>
    <property type="evidence" value="ECO:0007669"/>
    <property type="project" value="InterPro"/>
</dbReference>
<dbReference type="SUPFAM" id="SSF51120">
    <property type="entry name" value="beta-Roll"/>
    <property type="match status" value="11"/>
</dbReference>
<dbReference type="PRINTS" id="PR01488">
    <property type="entry name" value="RTXTOXINA"/>
</dbReference>
<keyword evidence="9" id="KW-1185">Reference proteome</keyword>
<evidence type="ECO:0000256" key="1">
    <source>
        <dbReference type="ARBA" id="ARBA00004370"/>
    </source>
</evidence>
<evidence type="ECO:0000256" key="2">
    <source>
        <dbReference type="ARBA" id="ARBA00004613"/>
    </source>
</evidence>
<evidence type="ECO:0000313" key="8">
    <source>
        <dbReference type="EMBL" id="MBB4147304.1"/>
    </source>
</evidence>
<accession>A0A7W6LMZ4</accession>
<dbReference type="PRINTS" id="PR00313">
    <property type="entry name" value="CABNDNGRPT"/>
</dbReference>
<gene>
    <name evidence="8" type="ORF">GGQ90_001075</name>
</gene>
<dbReference type="GO" id="GO:0016020">
    <property type="term" value="C:membrane"/>
    <property type="evidence" value="ECO:0007669"/>
    <property type="project" value="UniProtKB-SubCell"/>
</dbReference>
<keyword evidence="6" id="KW-0843">Virulence</keyword>
<dbReference type="InterPro" id="IPR050557">
    <property type="entry name" value="RTX_toxin/Mannuronan_C5-epim"/>
</dbReference>
<evidence type="ECO:0000256" key="6">
    <source>
        <dbReference type="ARBA" id="ARBA00023026"/>
    </source>
</evidence>
<protein>
    <submittedName>
        <fullName evidence="8">Ca2+-binding RTX toxin-like protein</fullName>
    </submittedName>
</protein>
<dbReference type="InterPro" id="IPR003995">
    <property type="entry name" value="RTX_toxin_determinant-A"/>
</dbReference>
<dbReference type="InterPro" id="IPR001343">
    <property type="entry name" value="Hemolysn_Ca-bd"/>
</dbReference>
<comment type="subcellular location">
    <subcellularLocation>
        <location evidence="1">Membrane</location>
    </subcellularLocation>
    <subcellularLocation>
        <location evidence="2">Secreted</location>
    </subcellularLocation>
</comment>
<dbReference type="GO" id="GO:0090729">
    <property type="term" value="F:toxin activity"/>
    <property type="evidence" value="ECO:0007669"/>
    <property type="project" value="UniProtKB-KW"/>
</dbReference>
<dbReference type="Pfam" id="PF00353">
    <property type="entry name" value="HemolysinCabind"/>
    <property type="match status" value="16"/>
</dbReference>
<dbReference type="GO" id="GO:0005576">
    <property type="term" value="C:extracellular region"/>
    <property type="evidence" value="ECO:0007669"/>
    <property type="project" value="UniProtKB-SubCell"/>
</dbReference>
<evidence type="ECO:0000256" key="7">
    <source>
        <dbReference type="ARBA" id="ARBA00023136"/>
    </source>
</evidence>
<dbReference type="EMBL" id="JACIEU010000004">
    <property type="protein sequence ID" value="MBB4147304.1"/>
    <property type="molecule type" value="Genomic_DNA"/>
</dbReference>
<keyword evidence="5" id="KW-0677">Repeat</keyword>
<keyword evidence="3" id="KW-0964">Secreted</keyword>
<keyword evidence="4" id="KW-0800">Toxin</keyword>
<sequence length="1701" mass="167197">MTDYYGGSENNSYIISLSDGTSYIDGGGGNDALTLDWSGSSGPQYGYAYGSAYSYSSSFYDYSTGYSVSGTNVEKLTIKFGGGDDNFYAYDNAIVIFNGGTGVDLFNGDFSSSIANISFTLNATAGSSSTFTGQGSSLTNVERVSITTGAGNDSLTGGALDDSFNAGAGTNTVNGRAGNDNIISSGIDIIDGGAGIDNWTGNYGAMTAALTITEAVGVFTFSNGTSVTGVENFTVTSGSGNDSLLVKTQGNFYAGAGADALTIDWSSSVGQQYGYAYGASSGFSMSAYDYGTAYSVSGNDIEQVTAKFGSGDDSFYAYDNAVVAFNGGAGVDLFTGDFSPSVANISFTLNATAGSTSTFSGQGSSLTNVERISITTGSGNDSLTGGALDDSFNAGAGTNTVNGGAGNDSITSSGVDTVNGGAGIDTWTGTYGTMTAALTISEAAGVFTFSNGTSVTGIENFTVTSGSGNDSLLVKTQGNFYAGAGTDALTIDWLSSVGQQYGYAYGASSGFSMSAYDYGTAYSVSGNDIEQVTAKFGSGDDSFYAYDNAVVAFNGGAGIDLFTGDFSPSVANIGFTLNATAGSTSTFSGQGSSLTNVERISITTGSGNDSLTGGGLSDMMSGGDGNDIIDGGAGDDLLYGGAGSDTLSFASSLNAITISLAANQGGYYDFGNGLDHVEGFENLTGSALNDMLSGDSAANMIDGGGGADTMAGGGGNDIYIVDNVGDVVTESSSAGVDEIRTALASYTLGNNVEKLRGTASTGQSLVGNSLANTITGGSGADSLNGGTGADSLAGGAGNDLYYVDNVGDVVSEGSAAGIDEVRTSLASYVLGSNLENLTGTSASAQTLTGNDLANRIAGSAAADVLAGGGGNDVLDGGGGADNMSGGSGDDVYYVDNAGDVVTEAASAGIDEVRTNLASYMLGSNIENLFGTLAAGQTLTGNDLANSVTGAGGADLIDGGAGADIMAGGAGNDIYYVNDVGDVVTEIASAGADEVRTGLASYTLSANVENLVGTLTSGQTLTGNSLANTITGGAGNDVIDGGGNADVMAGGAGSDIYYVNNSSDMVVEAASAGTDEVRTTLASYALTANVEKLTGTSSSGQTLIGNSLSNTIKGSSGNDIIDGGSGSDTMSGGSGNDIYYVNSGGDNVVETSSGGTDDRIFSSTSYSLSGRYVETLTLTGASAINATGNDLAQTLNGNSGANLLTGLDGNDILNGNDGADILDGGIGDDLLNGGAGLDTASYAAAAGAITLSLAVTGAQATGGAGNDTLTGIENITGSAFGDQLTGDSAANILKGNAGNDILDGGSGADTLDGGSGDDLYYVDHAGDLVVEAAASGADTVRTTLVSYALTVEVENLVGTLATGQALTGNSLTNSITGGGGADILDGGSGADTLAGGLGNDIYYVDNVSDVVTEAASAGTDEVRTGLGSYTLGANVENLLGILAGGQTLIGNSLANKIAGADGNDIINGGTGADTMAGGLGSDTYYVDNSGDVVLENLSSGGTNDMVFTSVSYNLAGLYVETLTLTGTSGISGTGNDWAQTINGNSGANKLSGLGGNDILNGSSGNDTLSGGGGNDTLNGGSGNDLLDGGAGTDTLSGGSGIDIFAFMNSLSGSNIDVVTDYSVANDSIQLNDTAFAGLAVGALSANAFFIGTAAHDADDRIIYNDVTGALLFDADGSGAGTAVQFATLSTGLALAASEFVIV</sequence>
<reference evidence="8 9" key="1">
    <citation type="submission" date="2020-08" db="EMBL/GenBank/DDBJ databases">
        <title>Genomic Encyclopedia of Type Strains, Phase IV (KMG-IV): sequencing the most valuable type-strain genomes for metagenomic binning, comparative biology and taxonomic classification.</title>
        <authorList>
            <person name="Goeker M."/>
        </authorList>
    </citation>
    <scope>NUCLEOTIDE SEQUENCE [LARGE SCALE GENOMIC DNA]</scope>
    <source>
        <strain evidence="8 9">DSM 19371</strain>
    </source>
</reference>
<dbReference type="InterPro" id="IPR011049">
    <property type="entry name" value="Serralysin-like_metalloprot_C"/>
</dbReference>
<dbReference type="Proteomes" id="UP000590524">
    <property type="component" value="Unassembled WGS sequence"/>
</dbReference>
<dbReference type="PANTHER" id="PTHR38340">
    <property type="entry name" value="S-LAYER PROTEIN"/>
    <property type="match status" value="1"/>
</dbReference>
<dbReference type="PROSITE" id="PS00330">
    <property type="entry name" value="HEMOLYSIN_CALCIUM"/>
    <property type="match status" value="10"/>
</dbReference>
<dbReference type="Gene3D" id="2.150.10.10">
    <property type="entry name" value="Serralysin-like metalloprotease, C-terminal"/>
    <property type="match status" value="11"/>
</dbReference>
<dbReference type="InterPro" id="IPR018511">
    <property type="entry name" value="Hemolysin-typ_Ca-bd_CS"/>
</dbReference>
<evidence type="ECO:0000256" key="4">
    <source>
        <dbReference type="ARBA" id="ARBA00022656"/>
    </source>
</evidence>
<evidence type="ECO:0000256" key="3">
    <source>
        <dbReference type="ARBA" id="ARBA00022525"/>
    </source>
</evidence>
<dbReference type="Gene3D" id="2.160.20.160">
    <property type="match status" value="1"/>
</dbReference>
<dbReference type="PANTHER" id="PTHR38340:SF1">
    <property type="entry name" value="S-LAYER PROTEIN"/>
    <property type="match status" value="1"/>
</dbReference>
<name>A0A7W6LMZ4_9SPHN</name>
<evidence type="ECO:0000313" key="9">
    <source>
        <dbReference type="Proteomes" id="UP000590524"/>
    </source>
</evidence>
<dbReference type="RefSeq" id="WP_188081181.1">
    <property type="nucleotide sequence ID" value="NZ_JACIEU010000004.1"/>
</dbReference>
<comment type="caution">
    <text evidence="8">The sequence shown here is derived from an EMBL/GenBank/DDBJ whole genome shotgun (WGS) entry which is preliminary data.</text>
</comment>
<organism evidence="8 9">
    <name type="scientific">Sphingobium scionense</name>
    <dbReference type="NCBI Taxonomy" id="1404341"/>
    <lineage>
        <taxon>Bacteria</taxon>
        <taxon>Pseudomonadati</taxon>
        <taxon>Pseudomonadota</taxon>
        <taxon>Alphaproteobacteria</taxon>
        <taxon>Sphingomonadales</taxon>
        <taxon>Sphingomonadaceae</taxon>
        <taxon>Sphingobium</taxon>
    </lineage>
</organism>
<keyword evidence="7" id="KW-0472">Membrane</keyword>